<dbReference type="InterPro" id="IPR000639">
    <property type="entry name" value="Epox_hydrolase-like"/>
</dbReference>
<dbReference type="PRINTS" id="PR00412">
    <property type="entry name" value="EPOXHYDRLASE"/>
</dbReference>
<name>A0A9D1RTA5_9CORY</name>
<feature type="domain" description="AB hydrolase-1" evidence="1">
    <location>
        <begin position="15"/>
        <end position="265"/>
    </location>
</feature>
<dbReference type="PANTHER" id="PTHR43798:SF5">
    <property type="entry name" value="MONOACYLGLYCEROL LIPASE ABHD6"/>
    <property type="match status" value="1"/>
</dbReference>
<dbReference type="PANTHER" id="PTHR43798">
    <property type="entry name" value="MONOACYLGLYCEROL LIPASE"/>
    <property type="match status" value="1"/>
</dbReference>
<reference evidence="2" key="1">
    <citation type="journal article" date="2021" name="PeerJ">
        <title>Extensive microbial diversity within the chicken gut microbiome revealed by metagenomics and culture.</title>
        <authorList>
            <person name="Gilroy R."/>
            <person name="Ravi A."/>
            <person name="Getino M."/>
            <person name="Pursley I."/>
            <person name="Horton D.L."/>
            <person name="Alikhan N.F."/>
            <person name="Baker D."/>
            <person name="Gharbi K."/>
            <person name="Hall N."/>
            <person name="Watson M."/>
            <person name="Adriaenssens E.M."/>
            <person name="Foster-Nyarko E."/>
            <person name="Jarju S."/>
            <person name="Secka A."/>
            <person name="Antonio M."/>
            <person name="Oren A."/>
            <person name="Chaudhuri R.R."/>
            <person name="La Ragione R."/>
            <person name="Hildebrand F."/>
            <person name="Pallen M.J."/>
        </authorList>
    </citation>
    <scope>NUCLEOTIDE SEQUENCE</scope>
    <source>
        <strain evidence="2">CHK32-1732</strain>
    </source>
</reference>
<protein>
    <submittedName>
        <fullName evidence="2">Alpha/beta fold hydrolase</fullName>
    </submittedName>
</protein>
<reference evidence="2" key="2">
    <citation type="submission" date="2021-04" db="EMBL/GenBank/DDBJ databases">
        <authorList>
            <person name="Gilroy R."/>
        </authorList>
    </citation>
    <scope>NUCLEOTIDE SEQUENCE</scope>
    <source>
        <strain evidence="2">CHK32-1732</strain>
    </source>
</reference>
<organism evidence="2 3">
    <name type="scientific">Candidatus Corynebacterium avicola</name>
    <dbReference type="NCBI Taxonomy" id="2838527"/>
    <lineage>
        <taxon>Bacteria</taxon>
        <taxon>Bacillati</taxon>
        <taxon>Actinomycetota</taxon>
        <taxon>Actinomycetes</taxon>
        <taxon>Mycobacteriales</taxon>
        <taxon>Corynebacteriaceae</taxon>
        <taxon>Corynebacterium</taxon>
    </lineage>
</organism>
<evidence type="ECO:0000259" key="1">
    <source>
        <dbReference type="Pfam" id="PF00561"/>
    </source>
</evidence>
<evidence type="ECO:0000313" key="3">
    <source>
        <dbReference type="Proteomes" id="UP000824190"/>
    </source>
</evidence>
<dbReference type="GO" id="GO:0016020">
    <property type="term" value="C:membrane"/>
    <property type="evidence" value="ECO:0007669"/>
    <property type="project" value="TreeGrafter"/>
</dbReference>
<evidence type="ECO:0000313" key="2">
    <source>
        <dbReference type="EMBL" id="HIW92392.1"/>
    </source>
</evidence>
<accession>A0A9D1RTA5</accession>
<dbReference type="Gene3D" id="3.40.50.1820">
    <property type="entry name" value="alpha/beta hydrolase"/>
    <property type="match status" value="1"/>
</dbReference>
<dbReference type="Proteomes" id="UP000824190">
    <property type="component" value="Unassembled WGS sequence"/>
</dbReference>
<dbReference type="EMBL" id="DXGC01000103">
    <property type="protein sequence ID" value="HIW92392.1"/>
    <property type="molecule type" value="Genomic_DNA"/>
</dbReference>
<dbReference type="AlphaFoldDB" id="A0A9D1RTA5"/>
<dbReference type="Pfam" id="PF00561">
    <property type="entry name" value="Abhydrolase_1"/>
    <property type="match status" value="1"/>
</dbReference>
<dbReference type="GO" id="GO:0047372">
    <property type="term" value="F:monoacylglycerol lipase activity"/>
    <property type="evidence" value="ECO:0007669"/>
    <property type="project" value="TreeGrafter"/>
</dbReference>
<dbReference type="InterPro" id="IPR000073">
    <property type="entry name" value="AB_hydrolase_1"/>
</dbReference>
<dbReference type="InterPro" id="IPR029058">
    <property type="entry name" value="AB_hydrolase_fold"/>
</dbReference>
<dbReference type="PRINTS" id="PR00111">
    <property type="entry name" value="ABHYDROLASE"/>
</dbReference>
<keyword evidence="2" id="KW-0378">Hydrolase</keyword>
<dbReference type="SUPFAM" id="SSF53474">
    <property type="entry name" value="alpha/beta-Hydrolases"/>
    <property type="match status" value="1"/>
</dbReference>
<dbReference type="GO" id="GO:0046464">
    <property type="term" value="P:acylglycerol catabolic process"/>
    <property type="evidence" value="ECO:0007669"/>
    <property type="project" value="TreeGrafter"/>
</dbReference>
<sequence length="289" mass="29761">MSILHTRITGRGPRTVVLLGALGSSVDMWTGVQNRLSVPGQGTDSVPGARVIAVDHRGHGDSSLPDGQQDAPVTIADLATDVTETLDRLGLDGESDATRVDLVGLSIGGAIAQHLAGSPETAHRVRTLSLVCTAPSFGSPEDWTAKATAVRAGGRATLQDLAEDTVQRWLTPGYLADHPATAASIVAMIAANSPEGYAQCCEALSSFDGTDLLGQVTAPTLTVAGATDPTCPPETLQAMAETVAGNGVSDGVVRHSVVEPGAHLLPVQQAKRVAELLQEFWGVSPDPVS</sequence>
<dbReference type="InterPro" id="IPR050266">
    <property type="entry name" value="AB_hydrolase_sf"/>
</dbReference>
<gene>
    <name evidence="2" type="ORF">H9870_12135</name>
</gene>
<proteinExistence type="predicted"/>
<comment type="caution">
    <text evidence="2">The sequence shown here is derived from an EMBL/GenBank/DDBJ whole genome shotgun (WGS) entry which is preliminary data.</text>
</comment>